<keyword evidence="2" id="KW-1003">Cell membrane</keyword>
<gene>
    <name evidence="10" type="ORF">HMPREF1318_1423</name>
</gene>
<comment type="caution">
    <text evidence="10">The sequence shown here is derived from an EMBL/GenBank/DDBJ whole genome shotgun (WGS) entry which is preliminary data.</text>
</comment>
<evidence type="ECO:0000256" key="6">
    <source>
        <dbReference type="ARBA" id="ARBA00038076"/>
    </source>
</evidence>
<protein>
    <submittedName>
        <fullName evidence="10">Efflux ABC transporter, permease protein</fullName>
    </submittedName>
</protein>
<evidence type="ECO:0000256" key="3">
    <source>
        <dbReference type="ARBA" id="ARBA00022692"/>
    </source>
</evidence>
<feature type="transmembrane region" description="Helical" evidence="7">
    <location>
        <begin position="821"/>
        <end position="844"/>
    </location>
</feature>
<keyword evidence="11" id="KW-1185">Reference proteome</keyword>
<comment type="similarity">
    <text evidence="6">Belongs to the ABC-4 integral membrane protein family.</text>
</comment>
<evidence type="ECO:0000256" key="2">
    <source>
        <dbReference type="ARBA" id="ARBA00022475"/>
    </source>
</evidence>
<dbReference type="PANTHER" id="PTHR30572:SF4">
    <property type="entry name" value="ABC TRANSPORTER PERMEASE YTRF"/>
    <property type="match status" value="1"/>
</dbReference>
<keyword evidence="5 7" id="KW-0472">Membrane</keyword>
<dbReference type="InterPro" id="IPR025857">
    <property type="entry name" value="MacB_PCD"/>
</dbReference>
<accession>J0NJH2</accession>
<sequence length="858" mass="88084">MIRVALRSVRTHAGQFLLTVLAVVLGVTFLSGTLALRGVLSDTFKALTSSTLTADLYVTGQPFEDTKSSGNSGALSEKVDGAPAEQIAQIDGVSAAHAASSLSGTLVGADGAPVTSIGAPTVIAPIFPDDPGHRMVAGREPSGAEEISLESDALKRSGLAIGDRTHLVINGTPSEVTVVGEFTFDTSLAGATLVGGDPSWVMGMAAPDGKVSQIEITLEDGADTATVRQQITDLLPDSARLQTRAERIDEQNAYVESILGYIQTFLLVFVVLAMFVGSFIIMNTFAMSVRQRQKEFALLRAVGASPGSVFGTVLFQAIIIGIVGSLIGVAGGVGLTRLLVVVLEAYGMPLPGGGVPMTSSVIATSIVIGLLVTVVGALLPARDAALTPPVEAMRGTAGAREKSLWARGIIGALLMAAGLAGVIAAWTNEDLSHRTVVLGAGAGALALGLLVCSPVLARQTIAVLAMPLRLLRPVGRLAARNLAAAPRRTAATSAALVIGMALVSAGTIIASSMQASIGQIVNDSMRADLLVRAPATSGQLTPLPSEMTEQINALDGVKETTGYAVSSVTTTMPDENQDMGYMVAIDPQRYTDFYDPGVTAGSMGSLDDTHVAAFAESGLELGDEVAVTGPTGSVSATVSAIADSKGLTGTLYATPDVAAAVGSWTIPIASDPDEVLDSPQGLFVTLDDGADTSAVQSEIQDIVKPAYVFEALDASQLSDQTGQMANRMLSVLYALLGLSLVIAVLGIVNTLVLSVSERTREIGLMRAVGLGRAQVAGEIMCESVLTAVYGTVLGGAMGVLLAGALRSVLADQGLTELSIPWLQLAIMLAVAILVGVLAALWPAVRAVRMPVLKAIATE</sequence>
<feature type="transmembrane region" description="Helical" evidence="7">
    <location>
        <begin position="787"/>
        <end position="809"/>
    </location>
</feature>
<dbReference type="EMBL" id="AKFT01000104">
    <property type="protein sequence ID" value="EJF44882.1"/>
    <property type="molecule type" value="Genomic_DNA"/>
</dbReference>
<feature type="domain" description="MacB-like periplasmic core" evidence="9">
    <location>
        <begin position="17"/>
        <end position="233"/>
    </location>
</feature>
<evidence type="ECO:0000256" key="7">
    <source>
        <dbReference type="SAM" id="Phobius"/>
    </source>
</evidence>
<evidence type="ECO:0000256" key="1">
    <source>
        <dbReference type="ARBA" id="ARBA00004651"/>
    </source>
</evidence>
<dbReference type="InterPro" id="IPR003838">
    <property type="entry name" value="ABC3_permease_C"/>
</dbReference>
<dbReference type="Pfam" id="PF12704">
    <property type="entry name" value="MacB_PCD"/>
    <property type="match status" value="2"/>
</dbReference>
<keyword evidence="4 7" id="KW-1133">Transmembrane helix</keyword>
<evidence type="ECO:0000313" key="11">
    <source>
        <dbReference type="Proteomes" id="UP000002941"/>
    </source>
</evidence>
<feature type="transmembrane region" description="Helical" evidence="7">
    <location>
        <begin position="265"/>
        <end position="286"/>
    </location>
</feature>
<organism evidence="10 11">
    <name type="scientific">Actinomyces massiliensis F0489</name>
    <dbReference type="NCBI Taxonomy" id="1125718"/>
    <lineage>
        <taxon>Bacteria</taxon>
        <taxon>Bacillati</taxon>
        <taxon>Actinomycetota</taxon>
        <taxon>Actinomycetes</taxon>
        <taxon>Actinomycetales</taxon>
        <taxon>Actinomycetaceae</taxon>
        <taxon>Actinomyces</taxon>
    </lineage>
</organism>
<evidence type="ECO:0000313" key="10">
    <source>
        <dbReference type="EMBL" id="EJF44882.1"/>
    </source>
</evidence>
<keyword evidence="3 7" id="KW-0812">Transmembrane</keyword>
<dbReference type="Proteomes" id="UP000002941">
    <property type="component" value="Unassembled WGS sequence"/>
</dbReference>
<reference evidence="10 11" key="1">
    <citation type="submission" date="2012-05" db="EMBL/GenBank/DDBJ databases">
        <authorList>
            <person name="Harkins D.M."/>
            <person name="Madupu R."/>
            <person name="Durkin A.S."/>
            <person name="Torralba M."/>
            <person name="Methe B."/>
            <person name="Sutton G.G."/>
            <person name="Nelson K.E."/>
        </authorList>
    </citation>
    <scope>NUCLEOTIDE SEQUENCE [LARGE SCALE GENOMIC DNA]</scope>
    <source>
        <strain evidence="10 11">F0489</strain>
    </source>
</reference>
<evidence type="ECO:0000259" key="9">
    <source>
        <dbReference type="Pfam" id="PF12704"/>
    </source>
</evidence>
<proteinExistence type="inferred from homology"/>
<dbReference type="Pfam" id="PF02687">
    <property type="entry name" value="FtsX"/>
    <property type="match status" value="2"/>
</dbReference>
<dbReference type="RefSeq" id="WP_008731348.1">
    <property type="nucleotide sequence ID" value="NZ_AKFT01000104.1"/>
</dbReference>
<dbReference type="GO" id="GO:0022857">
    <property type="term" value="F:transmembrane transporter activity"/>
    <property type="evidence" value="ECO:0007669"/>
    <property type="project" value="TreeGrafter"/>
</dbReference>
<evidence type="ECO:0000256" key="5">
    <source>
        <dbReference type="ARBA" id="ARBA00023136"/>
    </source>
</evidence>
<evidence type="ECO:0000259" key="8">
    <source>
        <dbReference type="Pfam" id="PF02687"/>
    </source>
</evidence>
<feature type="domain" description="ABC3 transporter permease C-terminal" evidence="8">
    <location>
        <begin position="268"/>
        <end position="384"/>
    </location>
</feature>
<feature type="domain" description="ABC3 transporter permease C-terminal" evidence="8">
    <location>
        <begin position="735"/>
        <end position="850"/>
    </location>
</feature>
<feature type="transmembrane region" description="Helical" evidence="7">
    <location>
        <begin position="404"/>
        <end position="426"/>
    </location>
</feature>
<feature type="transmembrane region" description="Helical" evidence="7">
    <location>
        <begin position="731"/>
        <end position="756"/>
    </location>
</feature>
<evidence type="ECO:0000256" key="4">
    <source>
        <dbReference type="ARBA" id="ARBA00022989"/>
    </source>
</evidence>
<feature type="transmembrane region" description="Helical" evidence="7">
    <location>
        <begin position="360"/>
        <end position="379"/>
    </location>
</feature>
<feature type="transmembrane region" description="Helical" evidence="7">
    <location>
        <begin position="307"/>
        <end position="340"/>
    </location>
</feature>
<comment type="subcellular location">
    <subcellularLocation>
        <location evidence="1">Cell membrane</location>
        <topology evidence="1">Multi-pass membrane protein</topology>
    </subcellularLocation>
</comment>
<feature type="domain" description="MacB-like periplasmic core" evidence="9">
    <location>
        <begin position="489"/>
        <end position="701"/>
    </location>
</feature>
<dbReference type="AlphaFoldDB" id="J0NJH2"/>
<dbReference type="PANTHER" id="PTHR30572">
    <property type="entry name" value="MEMBRANE COMPONENT OF TRANSPORTER-RELATED"/>
    <property type="match status" value="1"/>
</dbReference>
<dbReference type="eggNOG" id="COG3127">
    <property type="taxonomic scope" value="Bacteria"/>
</dbReference>
<feature type="transmembrane region" description="Helical" evidence="7">
    <location>
        <begin position="446"/>
        <end position="468"/>
    </location>
</feature>
<dbReference type="PATRIC" id="fig|1125718.3.peg.1332"/>
<dbReference type="OrthoDB" id="9780560at2"/>
<feature type="transmembrane region" description="Helical" evidence="7">
    <location>
        <begin position="489"/>
        <end position="510"/>
    </location>
</feature>
<dbReference type="GO" id="GO:0005886">
    <property type="term" value="C:plasma membrane"/>
    <property type="evidence" value="ECO:0007669"/>
    <property type="project" value="UniProtKB-SubCell"/>
</dbReference>
<name>J0NJH2_9ACTO</name>
<dbReference type="InterPro" id="IPR050250">
    <property type="entry name" value="Macrolide_Exporter_MacB"/>
</dbReference>